<accession>A0A2B4R7Z4</accession>
<evidence type="ECO:0000256" key="3">
    <source>
        <dbReference type="PROSITE-ProRule" id="PRU00023"/>
    </source>
</evidence>
<feature type="repeat" description="ANK" evidence="3">
    <location>
        <begin position="2935"/>
        <end position="2967"/>
    </location>
</feature>
<dbReference type="SUPFAM" id="SSF48403">
    <property type="entry name" value="Ankyrin repeat"/>
    <property type="match status" value="6"/>
</dbReference>
<dbReference type="PANTHER" id="PTHR24198">
    <property type="entry name" value="ANKYRIN REPEAT AND PROTEIN KINASE DOMAIN-CONTAINING PROTEIN"/>
    <property type="match status" value="1"/>
</dbReference>
<feature type="repeat" description="ANK" evidence="3">
    <location>
        <begin position="1061"/>
        <end position="1083"/>
    </location>
</feature>
<feature type="repeat" description="ANK" evidence="3">
    <location>
        <begin position="885"/>
        <end position="917"/>
    </location>
</feature>
<feature type="repeat" description="ANK" evidence="3">
    <location>
        <begin position="3477"/>
        <end position="3509"/>
    </location>
</feature>
<evidence type="ECO:0000313" key="8">
    <source>
        <dbReference type="Proteomes" id="UP000225706"/>
    </source>
</evidence>
<dbReference type="Pfam" id="PF12796">
    <property type="entry name" value="Ank_2"/>
    <property type="match status" value="8"/>
</dbReference>
<dbReference type="Pfam" id="PF00023">
    <property type="entry name" value="Ank"/>
    <property type="match status" value="3"/>
</dbReference>
<dbReference type="InterPro" id="IPR002110">
    <property type="entry name" value="Ankyrin_rpt"/>
</dbReference>
<dbReference type="InterPro" id="IPR056884">
    <property type="entry name" value="NPHP3-like_N"/>
</dbReference>
<dbReference type="PROSITE" id="PS50088">
    <property type="entry name" value="ANK_REPEAT"/>
    <property type="match status" value="21"/>
</dbReference>
<reference evidence="8" key="1">
    <citation type="journal article" date="2017" name="bioRxiv">
        <title>Comparative analysis of the genomes of Stylophora pistillata and Acropora digitifera provides evidence for extensive differences between species of corals.</title>
        <authorList>
            <person name="Voolstra C.R."/>
            <person name="Li Y."/>
            <person name="Liew Y.J."/>
            <person name="Baumgarten S."/>
            <person name="Zoccola D."/>
            <person name="Flot J.-F."/>
            <person name="Tambutte S."/>
            <person name="Allemand D."/>
            <person name="Aranda M."/>
        </authorList>
    </citation>
    <scope>NUCLEOTIDE SEQUENCE [LARGE SCALE GENOMIC DNA]</scope>
</reference>
<keyword evidence="1" id="KW-0677">Repeat</keyword>
<evidence type="ECO:0000256" key="4">
    <source>
        <dbReference type="SAM" id="Coils"/>
    </source>
</evidence>
<feature type="domain" description="Nephrocystin 3-like N-terminal" evidence="5">
    <location>
        <begin position="382"/>
        <end position="535"/>
    </location>
</feature>
<evidence type="ECO:0000259" key="6">
    <source>
        <dbReference type="Pfam" id="PF25521"/>
    </source>
</evidence>
<feature type="repeat" description="ANK" evidence="3">
    <location>
        <begin position="831"/>
        <end position="863"/>
    </location>
</feature>
<dbReference type="Pfam" id="PF24883">
    <property type="entry name" value="NPHP3_N"/>
    <property type="match status" value="2"/>
</dbReference>
<feature type="repeat" description="ANK" evidence="3">
    <location>
        <begin position="1187"/>
        <end position="1219"/>
    </location>
</feature>
<name>A0A2B4R7Z4_STYPI</name>
<dbReference type="PANTHER" id="PTHR24198:SF165">
    <property type="entry name" value="ANKYRIN REPEAT-CONTAINING PROTEIN-RELATED"/>
    <property type="match status" value="1"/>
</dbReference>
<dbReference type="EMBL" id="LSMT01001261">
    <property type="protein sequence ID" value="PFX12610.1"/>
    <property type="molecule type" value="Genomic_DNA"/>
</dbReference>
<feature type="repeat" description="ANK" evidence="3">
    <location>
        <begin position="1367"/>
        <end position="1399"/>
    </location>
</feature>
<dbReference type="PRINTS" id="PR01415">
    <property type="entry name" value="ANKYRIN"/>
</dbReference>
<dbReference type="Gene3D" id="1.25.40.20">
    <property type="entry name" value="Ankyrin repeat-containing domain"/>
    <property type="match status" value="11"/>
</dbReference>
<evidence type="ECO:0000256" key="2">
    <source>
        <dbReference type="ARBA" id="ARBA00023043"/>
    </source>
</evidence>
<feature type="domain" description="Nephrocystin 3-like N-terminal" evidence="5">
    <location>
        <begin position="2486"/>
        <end position="2639"/>
    </location>
</feature>
<keyword evidence="8" id="KW-1185">Reference proteome</keyword>
<dbReference type="Proteomes" id="UP000225706">
    <property type="component" value="Unassembled WGS sequence"/>
</dbReference>
<dbReference type="STRING" id="50429.A0A2B4R7Z4"/>
<dbReference type="SUPFAM" id="SSF52540">
    <property type="entry name" value="P-loop containing nucleoside triphosphate hydrolases"/>
    <property type="match status" value="2"/>
</dbReference>
<keyword evidence="4" id="KW-0175">Coiled coil</keyword>
<feature type="repeat" description="ANK" evidence="3">
    <location>
        <begin position="2902"/>
        <end position="2934"/>
    </location>
</feature>
<evidence type="ECO:0000313" key="7">
    <source>
        <dbReference type="EMBL" id="PFX12610.1"/>
    </source>
</evidence>
<feature type="repeat" description="ANK" evidence="3">
    <location>
        <begin position="2992"/>
        <end position="3024"/>
    </location>
</feature>
<feature type="domain" description="TANC1/2-like winged helix" evidence="6">
    <location>
        <begin position="650"/>
        <end position="770"/>
    </location>
</feature>
<feature type="repeat" description="ANK" evidence="3">
    <location>
        <begin position="1494"/>
        <end position="1526"/>
    </location>
</feature>
<proteinExistence type="predicted"/>
<dbReference type="Pfam" id="PF15112">
    <property type="entry name" value="DUF4559"/>
    <property type="match status" value="2"/>
</dbReference>
<comment type="caution">
    <text evidence="7">The sequence shown here is derived from an EMBL/GenBank/DDBJ whole genome shotgun (WGS) entry which is preliminary data.</text>
</comment>
<dbReference type="Gene3D" id="3.40.50.300">
    <property type="entry name" value="P-loop containing nucleotide triphosphate hydrolases"/>
    <property type="match status" value="2"/>
</dbReference>
<feature type="repeat" description="ANK" evidence="3">
    <location>
        <begin position="3168"/>
        <end position="3190"/>
    </location>
</feature>
<feature type="repeat" description="ANK" evidence="3">
    <location>
        <begin position="1280"/>
        <end position="1312"/>
    </location>
</feature>
<feature type="repeat" description="ANK" evidence="3">
    <location>
        <begin position="3294"/>
        <end position="3326"/>
    </location>
</feature>
<dbReference type="OrthoDB" id="5989012at2759"/>
<feature type="coiled-coil region" evidence="4">
    <location>
        <begin position="229"/>
        <end position="270"/>
    </location>
</feature>
<keyword evidence="2 3" id="KW-0040">ANK repeat</keyword>
<dbReference type="SUPFAM" id="SSF56219">
    <property type="entry name" value="DNase I-like"/>
    <property type="match status" value="1"/>
</dbReference>
<dbReference type="Pfam" id="PF25521">
    <property type="entry name" value="WHD_TANC1"/>
    <property type="match status" value="2"/>
</dbReference>
<evidence type="ECO:0000259" key="5">
    <source>
        <dbReference type="Pfam" id="PF24883"/>
    </source>
</evidence>
<feature type="repeat" description="ANK" evidence="3">
    <location>
        <begin position="3604"/>
        <end position="3636"/>
    </location>
</feature>
<protein>
    <submittedName>
        <fullName evidence="7">Ankyrin repeat domain-containing protein 50</fullName>
    </submittedName>
</protein>
<feature type="repeat" description="ANK" evidence="3">
    <location>
        <begin position="1121"/>
        <end position="1153"/>
    </location>
</feature>
<gene>
    <name evidence="7" type="primary">ANKRD50</name>
    <name evidence="7" type="ORF">AWC38_SpisGene23398</name>
</gene>
<feature type="repeat" description="ANK" evidence="3">
    <location>
        <begin position="798"/>
        <end position="830"/>
    </location>
</feature>
<dbReference type="InterPro" id="IPR036691">
    <property type="entry name" value="Endo/exonu/phosph_ase_sf"/>
</dbReference>
<feature type="repeat" description="ANK" evidence="3">
    <location>
        <begin position="1154"/>
        <end position="1186"/>
    </location>
</feature>
<sequence>MASSSTPGTAGQLVKPEYRNWLALGHALTTVLCQGLRPFITREMEAFQRKLTATVPGPCTCVHVSRRRPNEFHDMTTCPWANILEAYHHRNKPNWKQSDPAKWMDAALGPWEIAKLFLSDLGGHADIKSADDMDITGILNLMYWCNHFTTPQTLIKDVRDIRNYKWVHVPRLELPNAEKIVAFAFIENLLRSPPLATDSDAQNALREIENLKNVSDLHIFEAQVVAELIKVLNKEISHLSQQSQSSQEQLDQMKQLVFLLEKRLESLEKKNDISSLFCCVLKGLESLLGILAKHIRQIRQALIIWLLMAIFFGLFVKLDDDTFIGDGCPSEDLSVPFDIREFGWFDYLKSAKKDFIGRTWLYREVESVLNHPVQENGITGVLIIGDPGTGKSALSAQLVCSRTSSRTIHEHILGYHLCKHSDKNTQSSGRFVRNLAGMIAQRIPEYGLLVSNSSHILRSLHTDCVNNQDPMGCFEQAVLSPLKSLTNVPKENWYLVIDALDECLTQTKFRLSIVYLLNNKLSRFPSWLKLVMTSRNESIISFNLRSIKKLIIDPEDPRNTEDIELFLTTRFYQDGTLPHRVKAWFGDASLENTARLISLLLSKSQGNFLFVKEMIRHWEASSIKKSDPHALPETIEELYYNYFQRLYHGEEHFKPVRRVLELLVATFQPLTGKEIFDVLRVQDANLEQVYVFQNTMKELGHFLRYGKGDTVTLYHLSLTEWLTSDNGRNGPFYVNRTKGHEALCDFYFKCISEEGKPALLKHSLLLAQHIAYGGWKEAYVEHFLNFPSQVVNSSDPESSRTVLHLAATINNTDVLELLLRHFSDIDSADMFGKTPAFLAAEHGLVDNLALMVKKGANVNIKTKSFSSLSHRSDIDLVLESKLKLRGATMLHAAAHVGHLKVVNFLLDNGAFISTVNEVNQTAIQIAAEKGHLEVLKALHKAGAVADQTALHHAASNNKLDVVKFLSGIGVKDTCMRCDGSFYWLKSQMGQFELKVRRTTLFLHVSGDGQTNSSILYGELFDDKHLIYCETALHTAISLGHNEVVKELISSDKSALACKDYSGRTPLHEAVRRNNKEIVMTLLKEEQIEKDSACDSFQSLGGRGMIMSRKEWMEYEQDICQCGYTPLHLAARYGNWEISIDLLQNGATVEAKDCFGSTPLHVATCHNHQYIVEVLVKFGANISSRTFNGSTPLHSAAACGVLEITNHLVYHGAILDAADNSNFTALHYCILNAHSSHHLSHLARSYHDDNSHVRNTNSYRWLDLFINLILLGSNINAVDVHGRSVLHLAAERGLADAVNVLVQRKSLLDILDKSGQTPLTTAIKNAAVGPKQGTIRPLDQLQDYLQDHGMVVYLLLSSGASLVNCNHSGESLLNHAIMKNRLLIVQLLLIKGASVTCKDTRGRTPLLTFLQVGVEWIDVVLKQFNASVEIKCGEPFNTSEFHLICYTPPSMDNDNFFQQISCNDISCSLKTGPLFTAIENHPLKYKLIDSCLDAEGFTPLHRAAQGANTVAVSNLIRLGANQSSLGPDGYDALTQALLHAGNTKKLFRDRNSYSNFYRASVVALELLRHKMKTSGFQIICNSSKAELTLYHLAASRGLLHFIREIFEDKDLHQLDIDCPNRDGITPMYLAMIYSKQREDNGFTHKGFTYDGFTYKGFTYDNFPYVSNPWAEVVRFIETLGGRMQYPTRHAEYNVIFNRLYYWIPKDRKVNLRPGVRDLFAEFISSLTYGTLIGSLDSGYLKPDMPNAIVNITGYNIFRRDENWSGLDSRSKGGIAMFERSNLDVIDAYRSKLYELLCLTFRLPSKHLLLVCGIYHPPQPTYRSSDFLQYLVHLVDNALDQHPGLTIVMGGDTNQFDVNELYLLTGWNSSFYSCGLGGQAFEQEVTLSLTPVQRLGHQAHNCKRDYSLVDFPTKGAAFLDNVFTNRPDLFGKCTSYCISIKTDHTAVILPVGIKLKPVRQPVRIRDCRKHQKEALYLELASETWESVLRKEDVHEAVNILETLIHNTWTGTREWWKYVDDLSQRRCHSAWTKLDIQSLVELNDYFADLCWDTEYKHSTPAQVENGVQVPEISERQATQSLRLSENSERWTGTRDTYFAQLSPIRSDMASSSTPGIAGQLVKPEYRNWLALGHALTTVLCQGLRPFITREMEAFHRNLTARVLGPCTCVHVPRRRPNEFQDMTTCPWANILEAYHHRYKPNWRQSDPGKWMDPALGPWEIAKLYLPDLGGHADIKSADDMDITGILNLMYWCNHFTIPQALIKDIRDTRNDKWVHVPRLELPNAEKTVAFDSIENLLRSPSLATDPDAQNALREIENLKNVSDLHIFEAQVVAELIKVLNKEISLVMQQSRTSQEQLDQMKQLVLLLENKLKDLEQRNGFLTLFHFVLKGLESFLSSLVRSLKRIRQALMIWLFMALCLSLFVKLDDNTFIRDGCPFENLSVPFDTKEFGWFDYLNSAKEEFIGRSWLYRELESVFGHSVQENYLTGVLIIGDPGAGKSALSAQLICSPTSSRIIHAHILGYHLCKYSDKNTQTAGRFVRNLAEMIARRIPEYGFLVSNSSYILRSLHTDCANNQDPVGCFEQAVLSPLKSLTNVPKENWYLVIDALDECLTQTEFRLSIVYLLNNKLSRFPSWLKLVMTSRNESTVSFNLRSIKKLVIGPEDSRNTEDIEMFLTTRFYQDGPLLHRVKAWFGDASLENTARLISLLLSKSQGNFLFVKEMIRHWEATRIIKNDPHALPETIEELYYNYFQRLYHGEEHFKPVRRILELLVATFQPLTPKEIFDVLRVQEANLEQDYDFKNGMKELGHFLRYGKDDTVTLYHLSLTEWLTSDDGRNGLFYVNRIKGHEALCNFYFKCITEEGKPALLKYSLSLAQHIAYGGWKEAYVEKFLNFPSQVVNSSDPESNRTVLHLAATINNTDVLELLLRHFSDIDSADNFGKTSAFLAAEHGLVDNLALMVKKGADVNLRTKSLSSLGFESYRYIPDLVLESKLKFRGATMLHAAAHAGHLKVVNFLLDNGAFISIANEVNLTALQIAAEKGHLEVVKALHKAGEVADQTALHHAAQNNKLDVVKYLLDVGVKDTCMRCDGSFHWLKSEKYRLQSKVKHVVVYAGGLNGISENSRVLFGELFDDKHLIYCETALHSAISYGHNEVVKELISRDKSALACKDYSGRTPLHEAVRRNNREIVTILLKEDQTEVDSTCEYPPSFRGMYSIMNHKELMEYNQEMCHCGYTPLHLTARYGNWEIAIDLLQNKAMVESKDCLGVTPLHVATCHNHQHVVEVLVKFGVNISSKTSNGSTPLHSAAACGAVEVIDQLVYHGAILDATDDSNLTALHYCILNVQPSHLRHHLAKFYEDENNYVRNTNFYRWLDVFINLILLGSNINALDVHGRSVLHVAAKNGLADAVNVLIQRKSQLDVLDRTGEAPLTAAIKNAAVAPKQWIFTIGDTIDQLQEYLSDHEMVIYLLLSSGASLMICNHSGESLLNHAIMKNRLLILQLLLLNGASVTCKDKQGRTPLLTFLQVGGDGVDVVLKRFNAPIEIKCGKPFNTSELHLICYTPPSMEDDNFFQEILCDDHSCSSKNGPIFTYIENHPLKYKSIDSCLDAEGFTPLHRAAQGANTVAVSNLIRHGANQSSLSPDGYDALTLALLHAGNTSWWLSDQYDHLKLYRVSVVALELLRHKMKTSGYQIICDSSKAELTLYHLAASRGLLHFIKEIFKDKDSHQLDVDCPNRDGITPMYLAKISSKHEEDGVFKFSNPWARVVEFIEKMGGHMQYPSRHAEYNVIYYRLYDWIPKEEKN</sequence>
<organism evidence="7 8">
    <name type="scientific">Stylophora pistillata</name>
    <name type="common">Smooth cauliflower coral</name>
    <dbReference type="NCBI Taxonomy" id="50429"/>
    <lineage>
        <taxon>Eukaryota</taxon>
        <taxon>Metazoa</taxon>
        <taxon>Cnidaria</taxon>
        <taxon>Anthozoa</taxon>
        <taxon>Hexacorallia</taxon>
        <taxon>Scleractinia</taxon>
        <taxon>Astrocoeniina</taxon>
        <taxon>Pocilloporidae</taxon>
        <taxon>Stylophora</taxon>
    </lineage>
</organism>
<dbReference type="SMART" id="SM00248">
    <property type="entry name" value="ANK"/>
    <property type="match status" value="31"/>
</dbReference>
<feature type="repeat" description="ANK" evidence="3">
    <location>
        <begin position="3261"/>
        <end position="3293"/>
    </location>
</feature>
<feature type="domain" description="TANC1/2-like winged helix" evidence="6">
    <location>
        <begin position="2754"/>
        <end position="2875"/>
    </location>
</feature>
<dbReference type="InterPro" id="IPR027417">
    <property type="entry name" value="P-loop_NTPase"/>
</dbReference>
<dbReference type="InterPro" id="IPR036770">
    <property type="entry name" value="Ankyrin_rpt-contain_sf"/>
</dbReference>
<dbReference type="PROSITE" id="PS50297">
    <property type="entry name" value="ANK_REP_REGION"/>
    <property type="match status" value="18"/>
</dbReference>
<dbReference type="InterPro" id="IPR027897">
    <property type="entry name" value="DUF4559"/>
</dbReference>
<feature type="repeat" description="ANK" evidence="3">
    <location>
        <begin position="3052"/>
        <end position="3077"/>
    </location>
</feature>
<dbReference type="InterPro" id="IPR058056">
    <property type="entry name" value="WH_TANC1/2"/>
</dbReference>
<feature type="repeat" description="ANK" evidence="3">
    <location>
        <begin position="3387"/>
        <end position="3419"/>
    </location>
</feature>
<feature type="repeat" description="ANK" evidence="3">
    <location>
        <begin position="3228"/>
        <end position="3260"/>
    </location>
</feature>
<evidence type="ECO:0000256" key="1">
    <source>
        <dbReference type="ARBA" id="ARBA00022737"/>
    </source>
</evidence>